<name>A0A2T0Q3S8_9ACTN</name>
<proteinExistence type="predicted"/>
<dbReference type="PANTHER" id="PTHR39338">
    <property type="entry name" value="BLL5662 PROTEIN-RELATED"/>
    <property type="match status" value="1"/>
</dbReference>
<reference evidence="1 2" key="1">
    <citation type="submission" date="2018-03" db="EMBL/GenBank/DDBJ databases">
        <title>Genomic Encyclopedia of Archaeal and Bacterial Type Strains, Phase II (KMG-II): from individual species to whole genera.</title>
        <authorList>
            <person name="Goeker M."/>
        </authorList>
    </citation>
    <scope>NUCLEOTIDE SEQUENCE [LARGE SCALE GENOMIC DNA]</scope>
    <source>
        <strain evidence="1 2">DSM 45601</strain>
    </source>
</reference>
<dbReference type="AlphaFoldDB" id="A0A2T0Q3S8"/>
<sequence>MTLRPGPAADAANRPDAPDVVAAVAGFARVLRAAGVAADAGRVQALVAALDRLGAGDARRVYWAGRLTLCAGPGDLDRYDRCFAAYFGGRALRVPPSPPRPAARRAAAALAFALPPDGAGGRAGGATARSAVSEAEVLRTADIRRLGPEQRAQLYRLLAAMAAGRPTRPSRRRAPSRRGAVDPGRTLRAALRNGGETIRLRRRSRTERPRRVVLLLDVSGSMAPYAGALLRFGYALARSHPGHTEVFSVGTRLTRLTRALGGREPDAAMAAVSAAIPDWSGGTRLGGELKEFLDRYGRRGMARGATVVVCSDGWERGDAAPLGVQMARLSRLAHRVVWCNPHRGQAGYRPLAAGMRAALPYVDTFVAGHSLAALQELATVIIGGRRA</sequence>
<dbReference type="PIRSF" id="PIRSF010256">
    <property type="entry name" value="CoxE_vWa"/>
    <property type="match status" value="1"/>
</dbReference>
<dbReference type="Proteomes" id="UP000237846">
    <property type="component" value="Unassembled WGS sequence"/>
</dbReference>
<dbReference type="OrthoDB" id="9790469at2"/>
<keyword evidence="2" id="KW-1185">Reference proteome</keyword>
<dbReference type="RefSeq" id="WP_106245568.1">
    <property type="nucleotide sequence ID" value="NZ_PVZC01000004.1"/>
</dbReference>
<evidence type="ECO:0000313" key="2">
    <source>
        <dbReference type="Proteomes" id="UP000237846"/>
    </source>
</evidence>
<dbReference type="Pfam" id="PF05762">
    <property type="entry name" value="VWA_CoxE"/>
    <property type="match status" value="1"/>
</dbReference>
<dbReference type="SUPFAM" id="SSF53300">
    <property type="entry name" value="vWA-like"/>
    <property type="match status" value="1"/>
</dbReference>
<dbReference type="InterPro" id="IPR011195">
    <property type="entry name" value="UCP010256"/>
</dbReference>
<dbReference type="InterPro" id="IPR036465">
    <property type="entry name" value="vWFA_dom_sf"/>
</dbReference>
<dbReference type="InterPro" id="IPR008912">
    <property type="entry name" value="Uncharacterised_CoxE"/>
</dbReference>
<evidence type="ECO:0008006" key="3">
    <source>
        <dbReference type="Google" id="ProtNLM"/>
    </source>
</evidence>
<dbReference type="PANTHER" id="PTHR39338:SF6">
    <property type="entry name" value="BLL5662 PROTEIN"/>
    <property type="match status" value="1"/>
</dbReference>
<organism evidence="1 2">
    <name type="scientific">Allonocardiopsis opalescens</name>
    <dbReference type="NCBI Taxonomy" id="1144618"/>
    <lineage>
        <taxon>Bacteria</taxon>
        <taxon>Bacillati</taxon>
        <taxon>Actinomycetota</taxon>
        <taxon>Actinomycetes</taxon>
        <taxon>Streptosporangiales</taxon>
        <taxon>Allonocardiopsis</taxon>
    </lineage>
</organism>
<comment type="caution">
    <text evidence="1">The sequence shown here is derived from an EMBL/GenBank/DDBJ whole genome shotgun (WGS) entry which is preliminary data.</text>
</comment>
<gene>
    <name evidence="1" type="ORF">CLV72_10424</name>
</gene>
<evidence type="ECO:0000313" key="1">
    <source>
        <dbReference type="EMBL" id="PRX98447.1"/>
    </source>
</evidence>
<accession>A0A2T0Q3S8</accession>
<protein>
    <recommendedName>
        <fullName evidence="3">VWFA domain-containing protein</fullName>
    </recommendedName>
</protein>
<dbReference type="EMBL" id="PVZC01000004">
    <property type="protein sequence ID" value="PRX98447.1"/>
    <property type="molecule type" value="Genomic_DNA"/>
</dbReference>